<dbReference type="RefSeq" id="WP_345394208.1">
    <property type="nucleotide sequence ID" value="NZ_BAABHG010000006.1"/>
</dbReference>
<feature type="signal peptide" evidence="1">
    <location>
        <begin position="1"/>
        <end position="17"/>
    </location>
</feature>
<proteinExistence type="predicted"/>
<name>A0ABW5GIQ3_9PSEU</name>
<organism evidence="2 3">
    <name type="scientific">Amycolatopsis samaneae</name>
    <dbReference type="NCBI Taxonomy" id="664691"/>
    <lineage>
        <taxon>Bacteria</taxon>
        <taxon>Bacillati</taxon>
        <taxon>Actinomycetota</taxon>
        <taxon>Actinomycetes</taxon>
        <taxon>Pseudonocardiales</taxon>
        <taxon>Pseudonocardiaceae</taxon>
        <taxon>Amycolatopsis</taxon>
    </lineage>
</organism>
<protein>
    <submittedName>
        <fullName evidence="2">DUF3558 domain-containing protein</fullName>
    </submittedName>
</protein>
<evidence type="ECO:0000256" key="1">
    <source>
        <dbReference type="SAM" id="SignalP"/>
    </source>
</evidence>
<evidence type="ECO:0000313" key="2">
    <source>
        <dbReference type="EMBL" id="MFD2460731.1"/>
    </source>
</evidence>
<dbReference type="PROSITE" id="PS51257">
    <property type="entry name" value="PROKAR_LIPOPROTEIN"/>
    <property type="match status" value="1"/>
</dbReference>
<comment type="caution">
    <text evidence="2">The sequence shown here is derived from an EMBL/GenBank/DDBJ whole genome shotgun (WGS) entry which is preliminary data.</text>
</comment>
<keyword evidence="3" id="KW-1185">Reference proteome</keyword>
<dbReference type="Proteomes" id="UP001597419">
    <property type="component" value="Unassembled WGS sequence"/>
</dbReference>
<sequence>MRTFRVFSVLAVTGGLAAVTVACSSPQPAPRPTPSAPNAAKVAEIKDPCTLLSADEVGKAISRQGVTTKASQVENEANGGKSRNCGYLVEGKPAGELKVTQYASKAKPSEMVASIKKDKVGSQDISGFSDGAVYYTEGQKTAILVAGKVSNGVPTLISYSGPTKMTAEMMAPLVKTALAAN</sequence>
<accession>A0ABW5GIQ3</accession>
<feature type="chain" id="PRO_5045615763" evidence="1">
    <location>
        <begin position="18"/>
        <end position="181"/>
    </location>
</feature>
<keyword evidence="1" id="KW-0732">Signal</keyword>
<dbReference type="EMBL" id="JBHUKU010000009">
    <property type="protein sequence ID" value="MFD2460731.1"/>
    <property type="molecule type" value="Genomic_DNA"/>
</dbReference>
<evidence type="ECO:0000313" key="3">
    <source>
        <dbReference type="Proteomes" id="UP001597419"/>
    </source>
</evidence>
<reference evidence="3" key="1">
    <citation type="journal article" date="2019" name="Int. J. Syst. Evol. Microbiol.">
        <title>The Global Catalogue of Microorganisms (GCM) 10K type strain sequencing project: providing services to taxonomists for standard genome sequencing and annotation.</title>
        <authorList>
            <consortium name="The Broad Institute Genomics Platform"/>
            <consortium name="The Broad Institute Genome Sequencing Center for Infectious Disease"/>
            <person name="Wu L."/>
            <person name="Ma J."/>
        </authorList>
    </citation>
    <scope>NUCLEOTIDE SEQUENCE [LARGE SCALE GENOMIC DNA]</scope>
    <source>
        <strain evidence="3">CGMCC 4.7643</strain>
    </source>
</reference>
<gene>
    <name evidence="2" type="ORF">ACFSYJ_19150</name>
</gene>